<dbReference type="InterPro" id="IPR015409">
    <property type="entry name" value="Lactate_DH_C"/>
</dbReference>
<dbReference type="AlphaFoldDB" id="A0AB35X880"/>
<evidence type="ECO:0000256" key="1">
    <source>
        <dbReference type="ARBA" id="ARBA00022630"/>
    </source>
</evidence>
<dbReference type="GO" id="GO:0003824">
    <property type="term" value="F:catalytic activity"/>
    <property type="evidence" value="ECO:0007669"/>
    <property type="project" value="InterPro"/>
</dbReference>
<dbReference type="Proteomes" id="UP001331691">
    <property type="component" value="Unassembled WGS sequence"/>
</dbReference>
<dbReference type="Pfam" id="PF09330">
    <property type="entry name" value="Lact-deh-memb"/>
    <property type="match status" value="1"/>
</dbReference>
<dbReference type="Gene3D" id="3.30.43.10">
    <property type="entry name" value="Uridine Diphospho-n-acetylenolpyruvylglucosamine Reductase, domain 2"/>
    <property type="match status" value="1"/>
</dbReference>
<keyword evidence="2" id="KW-0274">FAD</keyword>
<accession>A0AB35X880</accession>
<dbReference type="InterPro" id="IPR016164">
    <property type="entry name" value="FAD-linked_Oxase-like_C"/>
</dbReference>
<dbReference type="GO" id="GO:0050660">
    <property type="term" value="F:flavin adenine dinucleotide binding"/>
    <property type="evidence" value="ECO:0007669"/>
    <property type="project" value="InterPro"/>
</dbReference>
<comment type="caution">
    <text evidence="4">The sequence shown here is derived from an EMBL/GenBank/DDBJ whole genome shotgun (WGS) entry which is preliminary data.</text>
</comment>
<dbReference type="EMBL" id="JAZKKV010000001">
    <property type="protein sequence ID" value="MEE9652992.1"/>
    <property type="molecule type" value="Genomic_DNA"/>
</dbReference>
<gene>
    <name evidence="4" type="ORF">V4836_02220</name>
</gene>
<dbReference type="SUPFAM" id="SSF55103">
    <property type="entry name" value="FAD-linked oxidases, C-terminal domain"/>
    <property type="match status" value="1"/>
</dbReference>
<keyword evidence="1" id="KW-0285">Flavoprotein</keyword>
<organism evidence="4 5">
    <name type="scientific">Kluyvera ascorbata</name>
    <dbReference type="NCBI Taxonomy" id="51288"/>
    <lineage>
        <taxon>Bacteria</taxon>
        <taxon>Pseudomonadati</taxon>
        <taxon>Pseudomonadota</taxon>
        <taxon>Gammaproteobacteria</taxon>
        <taxon>Enterobacterales</taxon>
        <taxon>Enterobacteriaceae</taxon>
        <taxon>Kluyvera</taxon>
    </lineage>
</organism>
<evidence type="ECO:0000313" key="5">
    <source>
        <dbReference type="Proteomes" id="UP001331691"/>
    </source>
</evidence>
<feature type="domain" description="D-lactate dehydrogenase membrane binding C-terminal" evidence="3">
    <location>
        <begin position="3"/>
        <end position="40"/>
    </location>
</feature>
<evidence type="ECO:0000313" key="4">
    <source>
        <dbReference type="EMBL" id="MEE9652992.1"/>
    </source>
</evidence>
<evidence type="ECO:0000259" key="3">
    <source>
        <dbReference type="Pfam" id="PF09330"/>
    </source>
</evidence>
<dbReference type="GO" id="GO:0055085">
    <property type="term" value="P:transmembrane transport"/>
    <property type="evidence" value="ECO:0007669"/>
    <property type="project" value="InterPro"/>
</dbReference>
<name>A0AB35X880_9ENTR</name>
<proteinExistence type="predicted"/>
<sequence length="46" mass="5433">MNNVGHLYEADKNLKRHYRENYPTNSMNPGIGKTSKFKYWGEKTDV</sequence>
<reference evidence="4 5" key="1">
    <citation type="submission" date="2023-10" db="EMBL/GenBank/DDBJ databases">
        <title>Wastewater isolates of ESBL- and carbapenemase-producing Gram-negative bacteria from New Zealand.</title>
        <authorList>
            <person name="Straub C."/>
            <person name="Weaver L."/>
            <person name="Cornelius A."/>
            <person name="Mcgill E."/>
            <person name="Dyet K."/>
            <person name="White L."/>
            <person name="Pattis I."/>
        </authorList>
    </citation>
    <scope>NUCLEOTIDE SEQUENCE [LARGE SCALE GENOMIC DNA]</scope>
    <source>
        <strain evidence="4 5">ESBL09</strain>
    </source>
</reference>
<protein>
    <recommendedName>
        <fullName evidence="3">D-lactate dehydrogenase membrane binding C-terminal domain-containing protein</fullName>
    </recommendedName>
</protein>
<evidence type="ECO:0000256" key="2">
    <source>
        <dbReference type="ARBA" id="ARBA00022827"/>
    </source>
</evidence>
<keyword evidence="5" id="KW-1185">Reference proteome</keyword>
<dbReference type="InterPro" id="IPR016167">
    <property type="entry name" value="FAD-bd_PCMH_sub1"/>
</dbReference>